<organism evidence="7 9">
    <name type="scientific">Kerstersia gyiorum</name>
    <dbReference type="NCBI Taxonomy" id="206506"/>
    <lineage>
        <taxon>Bacteria</taxon>
        <taxon>Pseudomonadati</taxon>
        <taxon>Pseudomonadota</taxon>
        <taxon>Betaproteobacteria</taxon>
        <taxon>Burkholderiales</taxon>
        <taxon>Alcaligenaceae</taxon>
        <taxon>Kerstersia</taxon>
    </lineage>
</organism>
<dbReference type="PANTHER" id="PTHR46577:SF1">
    <property type="entry name" value="HTH-TYPE TRANSCRIPTIONAL REGULATORY PROTEIN GABR"/>
    <property type="match status" value="1"/>
</dbReference>
<dbReference type="GO" id="GO:0030170">
    <property type="term" value="F:pyridoxal phosphate binding"/>
    <property type="evidence" value="ECO:0007669"/>
    <property type="project" value="InterPro"/>
</dbReference>
<evidence type="ECO:0000313" key="8">
    <source>
        <dbReference type="EMBL" id="RZS73258.1"/>
    </source>
</evidence>
<dbReference type="RefSeq" id="WP_068375401.1">
    <property type="nucleotide sequence ID" value="NZ_CBCSEB010000003.1"/>
</dbReference>
<keyword evidence="9" id="KW-1185">Reference proteome</keyword>
<dbReference type="EMBL" id="LBNE01000017">
    <property type="protein sequence ID" value="KKO70341.1"/>
    <property type="molecule type" value="Genomic_DNA"/>
</dbReference>
<dbReference type="InterPro" id="IPR051446">
    <property type="entry name" value="HTH_trans_reg/aminotransferase"/>
</dbReference>
<reference evidence="8 10" key="2">
    <citation type="submission" date="2019-02" db="EMBL/GenBank/DDBJ databases">
        <title>Genomic Encyclopedia of Type Strains, Phase IV (KMG-IV): sequencing the most valuable type-strain genomes for metagenomic binning, comparative biology and taxonomic classification.</title>
        <authorList>
            <person name="Goeker M."/>
        </authorList>
    </citation>
    <scope>NUCLEOTIDE SEQUENCE [LARGE SCALE GENOMIC DNA]</scope>
    <source>
        <strain evidence="8 10">DSM 16618</strain>
    </source>
</reference>
<dbReference type="SMART" id="SM00345">
    <property type="entry name" value="HTH_GNTR"/>
    <property type="match status" value="1"/>
</dbReference>
<dbReference type="CDD" id="cd07377">
    <property type="entry name" value="WHTH_GntR"/>
    <property type="match status" value="1"/>
</dbReference>
<keyword evidence="5" id="KW-0804">Transcription</keyword>
<feature type="domain" description="HTH gntR-type" evidence="6">
    <location>
        <begin position="20"/>
        <end position="88"/>
    </location>
</feature>
<keyword evidence="2" id="KW-0663">Pyridoxal phosphate</keyword>
<proteinExistence type="inferred from homology"/>
<dbReference type="CDD" id="cd00609">
    <property type="entry name" value="AAT_like"/>
    <property type="match status" value="1"/>
</dbReference>
<dbReference type="InterPro" id="IPR036390">
    <property type="entry name" value="WH_DNA-bd_sf"/>
</dbReference>
<reference evidence="7 9" key="1">
    <citation type="submission" date="2015-04" db="EMBL/GenBank/DDBJ databases">
        <title>Genome sequence of Kerstersia gyiorum CG1.</title>
        <authorList>
            <person name="Greninger A.L."/>
            <person name="Kozyreva V."/>
            <person name="Chaturvedi V."/>
        </authorList>
    </citation>
    <scope>NUCLEOTIDE SEQUENCE [LARGE SCALE GENOMIC DNA]</scope>
    <source>
        <strain evidence="7 9">CG1</strain>
    </source>
</reference>
<dbReference type="GO" id="GO:0003700">
    <property type="term" value="F:DNA-binding transcription factor activity"/>
    <property type="evidence" value="ECO:0007669"/>
    <property type="project" value="InterPro"/>
</dbReference>
<keyword evidence="4 7" id="KW-0238">DNA-binding</keyword>
<evidence type="ECO:0000313" key="9">
    <source>
        <dbReference type="Proteomes" id="UP000078084"/>
    </source>
</evidence>
<comment type="similarity">
    <text evidence="1">In the C-terminal section; belongs to the class-I pyridoxal-phosphate-dependent aminotransferase family.</text>
</comment>
<dbReference type="Gene3D" id="1.10.10.10">
    <property type="entry name" value="Winged helix-like DNA-binding domain superfamily/Winged helix DNA-binding domain"/>
    <property type="match status" value="1"/>
</dbReference>
<dbReference type="InterPro" id="IPR004839">
    <property type="entry name" value="Aminotransferase_I/II_large"/>
</dbReference>
<dbReference type="Pfam" id="PF00155">
    <property type="entry name" value="Aminotran_1_2"/>
    <property type="match status" value="1"/>
</dbReference>
<dbReference type="Proteomes" id="UP000078084">
    <property type="component" value="Unassembled WGS sequence"/>
</dbReference>
<dbReference type="Pfam" id="PF00392">
    <property type="entry name" value="GntR"/>
    <property type="match status" value="1"/>
</dbReference>
<dbReference type="PATRIC" id="fig|206506.3.peg.3638"/>
<evidence type="ECO:0000256" key="5">
    <source>
        <dbReference type="ARBA" id="ARBA00023163"/>
    </source>
</evidence>
<evidence type="ECO:0000313" key="10">
    <source>
        <dbReference type="Proteomes" id="UP000292039"/>
    </source>
</evidence>
<dbReference type="GeneID" id="99728046"/>
<dbReference type="PRINTS" id="PR00035">
    <property type="entry name" value="HTHGNTR"/>
</dbReference>
<accession>A0A171KN74</accession>
<evidence type="ECO:0000313" key="7">
    <source>
        <dbReference type="EMBL" id="KKO70341.1"/>
    </source>
</evidence>
<evidence type="ECO:0000259" key="6">
    <source>
        <dbReference type="PROSITE" id="PS50949"/>
    </source>
</evidence>
<dbReference type="PROSITE" id="PS50949">
    <property type="entry name" value="HTH_GNTR"/>
    <property type="match status" value="1"/>
</dbReference>
<dbReference type="InterPro" id="IPR036388">
    <property type="entry name" value="WH-like_DNA-bd_sf"/>
</dbReference>
<dbReference type="InterPro" id="IPR000524">
    <property type="entry name" value="Tscrpt_reg_HTH_GntR"/>
</dbReference>
<dbReference type="SUPFAM" id="SSF53383">
    <property type="entry name" value="PLP-dependent transferases"/>
    <property type="match status" value="1"/>
</dbReference>
<dbReference type="OrthoDB" id="9804020at2"/>
<evidence type="ECO:0000256" key="3">
    <source>
        <dbReference type="ARBA" id="ARBA00023015"/>
    </source>
</evidence>
<dbReference type="GO" id="GO:0003677">
    <property type="term" value="F:DNA binding"/>
    <property type="evidence" value="ECO:0007669"/>
    <property type="project" value="UniProtKB-KW"/>
</dbReference>
<keyword evidence="3" id="KW-0805">Transcription regulation</keyword>
<dbReference type="PANTHER" id="PTHR46577">
    <property type="entry name" value="HTH-TYPE TRANSCRIPTIONAL REGULATORY PROTEIN GABR"/>
    <property type="match status" value="1"/>
</dbReference>
<sequence length="503" mass="55946">MLLSDYLLQYLDYDKLSPHGPLNRQIYDLLRQAILKGMWPPNTRMPSTRALADELKLSRNTVLHAFDQLLAEGYLISRPGSGTYLSDTLPGHVPDRLLVAGEAQPAPDPGLSRRGLLVLKDAAIVESPSGAFALGISDTDHFPHAAWARMIGRHWRYCRRDRLNYAHHGGYYPLRQAVAEHLRLSRSVNCTPEQVIITTSIQQSIALVGQMLADTGDRVWVEEPGYRPARSLLQAQGLELVPVPVDAEGLTLQGELMLHPPRLIYVTPSHQFPLGMVMSLARRRRLLEYVRQHDAWVLEDDYDSEFRFEGRVLASLQGLDEHGRVIYMGSLSKTLFPGIRTGYLVLPEAIAAQCADGYAELFRDGQLVQQAALAEFISQGMYAAHIRRMRQLYARKQTLLRAAITRRLGADWPVSAHEAGLHLVLHLPPDSPPGTDQAVVLEARRQGLVARALSSHYAGTSTPCQGLLLGYAGVQESQIVPAFERLARIIEQSLSAHREATPA</sequence>
<gene>
    <name evidence="7" type="ORF">AAV32_17095</name>
    <name evidence="8" type="ORF">EV679_0448</name>
</gene>
<evidence type="ECO:0000256" key="2">
    <source>
        <dbReference type="ARBA" id="ARBA00022898"/>
    </source>
</evidence>
<protein>
    <submittedName>
        <fullName evidence="7">DNA-binding protein</fullName>
    </submittedName>
    <submittedName>
        <fullName evidence="8">GntR family transcriptional regulator</fullName>
    </submittedName>
</protein>
<comment type="caution">
    <text evidence="7">The sequence shown here is derived from an EMBL/GenBank/DDBJ whole genome shotgun (WGS) entry which is preliminary data.</text>
</comment>
<dbReference type="AlphaFoldDB" id="A0A171KN74"/>
<dbReference type="InterPro" id="IPR015421">
    <property type="entry name" value="PyrdxlP-dep_Trfase_major"/>
</dbReference>
<dbReference type="Gene3D" id="3.40.640.10">
    <property type="entry name" value="Type I PLP-dependent aspartate aminotransferase-like (Major domain)"/>
    <property type="match status" value="1"/>
</dbReference>
<dbReference type="Proteomes" id="UP000292039">
    <property type="component" value="Unassembled WGS sequence"/>
</dbReference>
<dbReference type="InterPro" id="IPR015424">
    <property type="entry name" value="PyrdxlP-dep_Trfase"/>
</dbReference>
<evidence type="ECO:0000256" key="4">
    <source>
        <dbReference type="ARBA" id="ARBA00023125"/>
    </source>
</evidence>
<dbReference type="EMBL" id="SGWZ01000001">
    <property type="protein sequence ID" value="RZS73258.1"/>
    <property type="molecule type" value="Genomic_DNA"/>
</dbReference>
<name>A0A171KN74_9BURK</name>
<evidence type="ECO:0000256" key="1">
    <source>
        <dbReference type="ARBA" id="ARBA00005384"/>
    </source>
</evidence>
<dbReference type="SUPFAM" id="SSF46785">
    <property type="entry name" value="Winged helix' DNA-binding domain"/>
    <property type="match status" value="1"/>
</dbReference>